<reference evidence="2 3" key="1">
    <citation type="journal article" date="2011" name="Science">
        <title>The ecoresponsive genome of Daphnia pulex.</title>
        <authorList>
            <person name="Colbourne J.K."/>
            <person name="Pfrender M.E."/>
            <person name="Gilbert D."/>
            <person name="Thomas W.K."/>
            <person name="Tucker A."/>
            <person name="Oakley T.H."/>
            <person name="Tokishita S."/>
            <person name="Aerts A."/>
            <person name="Arnold G.J."/>
            <person name="Basu M.K."/>
            <person name="Bauer D.J."/>
            <person name="Caceres C.E."/>
            <person name="Carmel L."/>
            <person name="Casola C."/>
            <person name="Choi J.H."/>
            <person name="Detter J.C."/>
            <person name="Dong Q."/>
            <person name="Dusheyko S."/>
            <person name="Eads B.D."/>
            <person name="Frohlich T."/>
            <person name="Geiler-Samerotte K.A."/>
            <person name="Gerlach D."/>
            <person name="Hatcher P."/>
            <person name="Jogdeo S."/>
            <person name="Krijgsveld J."/>
            <person name="Kriventseva E.V."/>
            <person name="Kultz D."/>
            <person name="Laforsch C."/>
            <person name="Lindquist E."/>
            <person name="Lopez J."/>
            <person name="Manak J.R."/>
            <person name="Muller J."/>
            <person name="Pangilinan J."/>
            <person name="Patwardhan R.P."/>
            <person name="Pitluck S."/>
            <person name="Pritham E.J."/>
            <person name="Rechtsteiner A."/>
            <person name="Rho M."/>
            <person name="Rogozin I.B."/>
            <person name="Sakarya O."/>
            <person name="Salamov A."/>
            <person name="Schaack S."/>
            <person name="Shapiro H."/>
            <person name="Shiga Y."/>
            <person name="Skalitzky C."/>
            <person name="Smith Z."/>
            <person name="Souvorov A."/>
            <person name="Sung W."/>
            <person name="Tang Z."/>
            <person name="Tsuchiya D."/>
            <person name="Tu H."/>
            <person name="Vos H."/>
            <person name="Wang M."/>
            <person name="Wolf Y.I."/>
            <person name="Yamagata H."/>
            <person name="Yamada T."/>
            <person name="Ye Y."/>
            <person name="Shaw J.R."/>
            <person name="Andrews J."/>
            <person name="Crease T.J."/>
            <person name="Tang H."/>
            <person name="Lucas S.M."/>
            <person name="Robertson H.M."/>
            <person name="Bork P."/>
            <person name="Koonin E.V."/>
            <person name="Zdobnov E.M."/>
            <person name="Grigoriev I.V."/>
            <person name="Lynch M."/>
            <person name="Boore J.L."/>
        </authorList>
    </citation>
    <scope>NUCLEOTIDE SEQUENCE [LARGE SCALE GENOMIC DNA]</scope>
</reference>
<keyword evidence="1" id="KW-1133">Transmembrane helix</keyword>
<dbReference type="AlphaFoldDB" id="E9FXG4"/>
<dbReference type="InParanoid" id="E9FXG4"/>
<dbReference type="Proteomes" id="UP000000305">
    <property type="component" value="Unassembled WGS sequence"/>
</dbReference>
<dbReference type="eggNOG" id="ENOG502SABF">
    <property type="taxonomic scope" value="Eukaryota"/>
</dbReference>
<dbReference type="HOGENOM" id="CLU_674873_0_0_1"/>
<proteinExistence type="predicted"/>
<organism evidence="2 3">
    <name type="scientific">Daphnia pulex</name>
    <name type="common">Water flea</name>
    <dbReference type="NCBI Taxonomy" id="6669"/>
    <lineage>
        <taxon>Eukaryota</taxon>
        <taxon>Metazoa</taxon>
        <taxon>Ecdysozoa</taxon>
        <taxon>Arthropoda</taxon>
        <taxon>Crustacea</taxon>
        <taxon>Branchiopoda</taxon>
        <taxon>Diplostraca</taxon>
        <taxon>Cladocera</taxon>
        <taxon>Anomopoda</taxon>
        <taxon>Daphniidae</taxon>
        <taxon>Daphnia</taxon>
    </lineage>
</organism>
<dbReference type="OrthoDB" id="10001438at2759"/>
<protein>
    <submittedName>
        <fullName evidence="2">Uncharacterized protein</fullName>
    </submittedName>
</protein>
<accession>E9FXG4</accession>
<dbReference type="PhylomeDB" id="E9FXG4"/>
<dbReference type="KEGG" id="dpx:DAPPUDRAFT_96286"/>
<dbReference type="OMA" id="TPERDSH"/>
<sequence length="408" mass="46961">MGTTIRTNTETNIIDIFVRACARCVGSFPSNKLSGSVVSSRLLRMLCGKQATRLCLGLISVVIVCKICSIYYTNSLLQIVEGESNSSSPTANRIERRFAVFGCSTPERDSHRGFDYVFYLPLTVLAWQRIGFESIVLIIGEKSEWRVHPILSYVLDHLESQPDTTVIFIPAKMENRMMLSQTARIFVANMKEFPGIATDHIITTDSDLWPLRKEHYYLPHGIDRSLILVHSQCCEPFTFNGKSYPMLPMSHIRASAATWKEIVNINSSFANDSASILNYFQQFFGERVHNRVIFASEDWYLDQKLVSIHVAQWISQNSQDYVYKVSDEGFKRIDRINWNADRIQPSSFGNYFDTHLLVDGFMPDKWESIKPLLNLMYNKSPFRSDWCNRYASSFYKIFIKWKSNSNSS</sequence>
<dbReference type="EMBL" id="GL732526">
    <property type="protein sequence ID" value="EFX88074.1"/>
    <property type="molecule type" value="Genomic_DNA"/>
</dbReference>
<keyword evidence="1" id="KW-0812">Transmembrane</keyword>
<name>E9FXG4_DAPPU</name>
<evidence type="ECO:0000256" key="1">
    <source>
        <dbReference type="SAM" id="Phobius"/>
    </source>
</evidence>
<keyword evidence="1" id="KW-0472">Membrane</keyword>
<evidence type="ECO:0000313" key="2">
    <source>
        <dbReference type="EMBL" id="EFX88074.1"/>
    </source>
</evidence>
<gene>
    <name evidence="2" type="ORF">DAPPUDRAFT_96286</name>
</gene>
<feature type="transmembrane region" description="Helical" evidence="1">
    <location>
        <begin position="51"/>
        <end position="72"/>
    </location>
</feature>
<keyword evidence="3" id="KW-1185">Reference proteome</keyword>
<evidence type="ECO:0000313" key="3">
    <source>
        <dbReference type="Proteomes" id="UP000000305"/>
    </source>
</evidence>